<reference evidence="2 3" key="1">
    <citation type="journal article" date="2020" name="Nature">
        <title>Isolation of an archaeon at the prokaryote-eukaryote interface.</title>
        <authorList>
            <person name="Imachi H."/>
            <person name="Nobu M.K."/>
            <person name="Nakahara N."/>
            <person name="Morono Y."/>
            <person name="Ogawara M."/>
            <person name="Takaki Y."/>
            <person name="Takano Y."/>
            <person name="Uematsu K."/>
            <person name="Ikuta T."/>
            <person name="Ito M."/>
            <person name="Matsui Y."/>
            <person name="Miyazaki M."/>
            <person name="Murata K."/>
            <person name="Saito Y."/>
            <person name="Sakai S."/>
            <person name="Song C."/>
            <person name="Tasumi E."/>
            <person name="Yamanaka Y."/>
            <person name="Yamaguchi T."/>
            <person name="Kamagata Y."/>
            <person name="Tamaki H."/>
            <person name="Takai K."/>
        </authorList>
    </citation>
    <scope>NUCLEOTIDE SEQUENCE [LARGE SCALE GENOMIC DNA]</scope>
    <source>
        <strain evidence="2 3">MK-D1</strain>
    </source>
</reference>
<evidence type="ECO:0000259" key="1">
    <source>
        <dbReference type="PROSITE" id="PS51704"/>
    </source>
</evidence>
<keyword evidence="3" id="KW-1185">Reference proteome</keyword>
<dbReference type="AlphaFoldDB" id="A0A5B9DG84"/>
<sequence length="248" mass="28374">MIYVSHRGFRVGVVENTLQAFQRSIELKMDYIELDVQLSCDGYLFVLHDNKLERIFQNSDFIANLSSKDLKLLRSEEFDQGIPELKEVIEYALSNKNISSKLMIELKGLGTAKPTCKLIEEYNIENRVVFSGRNLTELKLAHEKLPQVPICLNITKCKEFTLKHLLETPSKMTLPLPFSMISLKSNLINGKKFPDKCHEFGIKALSWGFYDKPNPLTLIKSLISLGIDGILFDDPENVPIIRNWGKNQ</sequence>
<dbReference type="InterPro" id="IPR030395">
    <property type="entry name" value="GP_PDE_dom"/>
</dbReference>
<evidence type="ECO:0000313" key="2">
    <source>
        <dbReference type="EMBL" id="QEE17687.1"/>
    </source>
</evidence>
<reference evidence="2 3" key="2">
    <citation type="journal article" date="2024" name="Int. J. Syst. Evol. Microbiol.">
        <title>Promethearchaeum syntrophicum gen. nov., sp. nov., an anaerobic, obligately syntrophic archaeon, the first isolate of the lineage 'Asgard' archaea, and proposal of the new archaeal phylum Promethearchaeota phyl. nov. and kingdom Promethearchaeati regn. nov.</title>
        <authorList>
            <person name="Imachi H."/>
            <person name="Nobu M.K."/>
            <person name="Kato S."/>
            <person name="Takaki Y."/>
            <person name="Miyazaki M."/>
            <person name="Miyata M."/>
            <person name="Ogawara M."/>
            <person name="Saito Y."/>
            <person name="Sakai S."/>
            <person name="Tahara Y.O."/>
            <person name="Takano Y."/>
            <person name="Tasumi E."/>
            <person name="Uematsu K."/>
            <person name="Yoshimura T."/>
            <person name="Itoh T."/>
            <person name="Ohkuma M."/>
            <person name="Takai K."/>
        </authorList>
    </citation>
    <scope>NUCLEOTIDE SEQUENCE [LARGE SCALE GENOMIC DNA]</scope>
    <source>
        <strain evidence="2 3">MK-D1</strain>
    </source>
</reference>
<dbReference type="OrthoDB" id="19020at2157"/>
<dbReference type="InterPro" id="IPR017946">
    <property type="entry name" value="PLC-like_Pdiesterase_TIM-brl"/>
</dbReference>
<evidence type="ECO:0000313" key="3">
    <source>
        <dbReference type="Proteomes" id="UP000321408"/>
    </source>
</evidence>
<dbReference type="GO" id="GO:0006629">
    <property type="term" value="P:lipid metabolic process"/>
    <property type="evidence" value="ECO:0007669"/>
    <property type="project" value="InterPro"/>
</dbReference>
<dbReference type="GeneID" id="41331496"/>
<dbReference type="EMBL" id="CP042905">
    <property type="protein sequence ID" value="QEE17687.1"/>
    <property type="molecule type" value="Genomic_DNA"/>
</dbReference>
<dbReference type="PANTHER" id="PTHR46211:SF14">
    <property type="entry name" value="GLYCEROPHOSPHODIESTER PHOSPHODIESTERASE"/>
    <property type="match status" value="1"/>
</dbReference>
<dbReference type="Gene3D" id="3.20.20.190">
    <property type="entry name" value="Phosphatidylinositol (PI) phosphodiesterase"/>
    <property type="match status" value="1"/>
</dbReference>
<dbReference type="Proteomes" id="UP000321408">
    <property type="component" value="Chromosome"/>
</dbReference>
<dbReference type="GO" id="GO:0008081">
    <property type="term" value="F:phosphoric diester hydrolase activity"/>
    <property type="evidence" value="ECO:0007669"/>
    <property type="project" value="InterPro"/>
</dbReference>
<dbReference type="PROSITE" id="PS51704">
    <property type="entry name" value="GP_PDE"/>
    <property type="match status" value="1"/>
</dbReference>
<dbReference type="Pfam" id="PF03009">
    <property type="entry name" value="GDPD"/>
    <property type="match status" value="1"/>
</dbReference>
<organism evidence="2 3">
    <name type="scientific">Promethearchaeum syntrophicum</name>
    <dbReference type="NCBI Taxonomy" id="2594042"/>
    <lineage>
        <taxon>Archaea</taxon>
        <taxon>Promethearchaeati</taxon>
        <taxon>Promethearchaeota</taxon>
        <taxon>Promethearchaeia</taxon>
        <taxon>Promethearchaeales</taxon>
        <taxon>Promethearchaeaceae</taxon>
        <taxon>Promethearchaeum</taxon>
    </lineage>
</organism>
<dbReference type="SUPFAM" id="SSF51695">
    <property type="entry name" value="PLC-like phosphodiesterases"/>
    <property type="match status" value="1"/>
</dbReference>
<dbReference type="RefSeq" id="WP_147664575.1">
    <property type="nucleotide sequence ID" value="NZ_CP042905.2"/>
</dbReference>
<gene>
    <name evidence="2" type="ORF">DSAG12_03525</name>
</gene>
<accession>A0A5B9DG84</accession>
<name>A0A5B9DG84_9ARCH</name>
<dbReference type="PANTHER" id="PTHR46211">
    <property type="entry name" value="GLYCEROPHOSPHORYL DIESTER PHOSPHODIESTERASE"/>
    <property type="match status" value="1"/>
</dbReference>
<proteinExistence type="predicted"/>
<dbReference type="CDD" id="cd08556">
    <property type="entry name" value="GDPD"/>
    <property type="match status" value="1"/>
</dbReference>
<feature type="domain" description="GP-PDE" evidence="1">
    <location>
        <begin position="1"/>
        <end position="242"/>
    </location>
</feature>
<dbReference type="KEGG" id="psyt:DSAG12_03525"/>
<protein>
    <submittedName>
        <fullName evidence="2">Glycerophosphodiester phosphodiesterase</fullName>
    </submittedName>
</protein>